<dbReference type="RefSeq" id="WP_005975181.1">
    <property type="nucleotide sequence ID" value="NZ_GG665898.1"/>
</dbReference>
<protein>
    <submittedName>
        <fullName evidence="1">Uncharacterized protein</fullName>
    </submittedName>
</protein>
<accession>D4CXQ2</accession>
<dbReference type="GeneID" id="78420411"/>
<dbReference type="STRING" id="546275.FUSPEROL_02249"/>
<reference evidence="1 2" key="1">
    <citation type="submission" date="2010-02" db="EMBL/GenBank/DDBJ databases">
        <authorList>
            <person name="Weinstock G."/>
            <person name="Sodergren E."/>
            <person name="Clifton S."/>
            <person name="Fulton L."/>
            <person name="Fulton B."/>
            <person name="Courtney L."/>
            <person name="Fronick C."/>
            <person name="Harrison M."/>
            <person name="Strong C."/>
            <person name="Farmer C."/>
            <person name="Delahaunty K."/>
            <person name="Markovic C."/>
            <person name="Hall O."/>
            <person name="Minx P."/>
            <person name="Tomlinson C."/>
            <person name="Mitreva M."/>
            <person name="Nelson J."/>
            <person name="Hou S."/>
            <person name="Wollam A."/>
            <person name="Pepin K.H."/>
            <person name="Johnson M."/>
            <person name="Bhonagiri V."/>
            <person name="Zhang X."/>
            <person name="Suruliraj S."/>
            <person name="Warren W."/>
            <person name="Chinwalla A."/>
            <person name="Mardis E.R."/>
            <person name="Wilson R.K."/>
        </authorList>
    </citation>
    <scope>NUCLEOTIDE SEQUENCE [LARGE SCALE GENOMIC DNA]</scope>
    <source>
        <strain evidence="1 2">ATCC 33693</strain>
    </source>
</reference>
<dbReference type="Proteomes" id="UP000003748">
    <property type="component" value="Unassembled WGS sequence"/>
</dbReference>
<evidence type="ECO:0000313" key="2">
    <source>
        <dbReference type="Proteomes" id="UP000003748"/>
    </source>
</evidence>
<gene>
    <name evidence="1" type="ORF">FUSPEROL_02249</name>
</gene>
<dbReference type="AlphaFoldDB" id="D4CXQ2"/>
<dbReference type="HOGENOM" id="CLU_608018_0_0_0"/>
<comment type="caution">
    <text evidence="1">The sequence shown here is derived from an EMBL/GenBank/DDBJ whole genome shotgun (WGS) entry which is preliminary data.</text>
</comment>
<dbReference type="EMBL" id="ACJY01000101">
    <property type="protein sequence ID" value="EFE85891.1"/>
    <property type="molecule type" value="Genomic_DNA"/>
</dbReference>
<name>D4CXQ2_9FUSO</name>
<proteinExistence type="predicted"/>
<evidence type="ECO:0000313" key="1">
    <source>
        <dbReference type="EMBL" id="EFE85891.1"/>
    </source>
</evidence>
<organism evidence="1 2">
    <name type="scientific">Fusobacterium periodonticum ATCC 33693</name>
    <dbReference type="NCBI Taxonomy" id="546275"/>
    <lineage>
        <taxon>Bacteria</taxon>
        <taxon>Fusobacteriati</taxon>
        <taxon>Fusobacteriota</taxon>
        <taxon>Fusobacteriia</taxon>
        <taxon>Fusobacteriales</taxon>
        <taxon>Fusobacteriaceae</taxon>
        <taxon>Fusobacterium</taxon>
    </lineage>
</organism>
<sequence length="450" mass="54739">MADIITEIFFNGITKGIDKKHSLTKELFSAFTSNESDSLNKLKIISEDLLFKDSENDILVKCKNESQITKVLKKFSYQIIKKDDYPFSEYNYAGGENEVKYINNFEEIFPETIKINNKEFKYFYENSFLILYNEESGKTEYFYNIYNLKVQDIKIDNQLFVYILYKYKNKQYLAKTHLAKEFLKYNEENSYFQLKELFFNILIQDDTDKFYKEILFVNGNKIYLFNNKIKELKLYKKYYFIDGEFIYFNHHGEMKQYKNYFLEEIQVEYNNLYNYLNFLGLNNFKIKNRKISTYEKEMFLNVFKNKFDNTFNGGTNYFIIKNHYDNINDKEKNIFKLNPDFHINYTDNFFNITGNFTYKMEKGNYKINISKDTVTLLKKENNIYKILDRMILSNNDTFYFYQLKFQLISFDFPKKYEFEISVTDEYPYKQQKIKKILKKFILLKVTLNIF</sequence>